<sequence>MEDRPLHFALPEDDILNVVGYNKLNQLKKHTKNISSLSIPELKRIITLHNNCNDLTRGSPSYVKCTGKKAILIDRVEKILYRPTAQPHGSQNNGNASQLQKRPLSVPTKPPKKQRKLPNAICKPAETPWEEWWESEKVDFYHCQNPFWKEEQQLQVTPIEPPSGYSSKYPTYERKGNFNLTSEQLKQIRDSSCTVHFRLYNKHSRNDAEWLNMFSLKVNHNQAQLMRKKTRTAPVSEPFIIHPAPVFEKHVFRENNQFSFNCPHAHSGYLVIQLVSPISTDTIIANTKSTYAEGTKKEDDDLCEVSLKVGVRCPLGFTRIENPAKGAYCTHVQCFDIESFLLFCKQQNIWYCPICYKSLPPDQLRKDKYFAKILEYVGDDDSDDDTKVEINEDGTFQKMSLVAPPEEEAKPVKAIEENPTRCDADPLRRSGSQSQGFISLLDSDSDSYDFEHPRTPPVQAPSEPTRCFISLSSSDSEDIF</sequence>
<dbReference type="CDD" id="cd16650">
    <property type="entry name" value="SP-RING_PIAS-like"/>
    <property type="match status" value="1"/>
</dbReference>
<evidence type="ECO:0000256" key="3">
    <source>
        <dbReference type="ARBA" id="ARBA00022833"/>
    </source>
</evidence>
<feature type="compositionally biased region" description="Polar residues" evidence="5">
    <location>
        <begin position="87"/>
        <end position="100"/>
    </location>
</feature>
<evidence type="ECO:0000313" key="7">
    <source>
        <dbReference type="EMBL" id="CAE2233565.1"/>
    </source>
</evidence>
<protein>
    <recommendedName>
        <fullName evidence="6">SP-RING-type domain-containing protein</fullName>
    </recommendedName>
</protein>
<dbReference type="Pfam" id="PF02891">
    <property type="entry name" value="zf-MIZ"/>
    <property type="match status" value="1"/>
</dbReference>
<feature type="region of interest" description="Disordered" evidence="5">
    <location>
        <begin position="416"/>
        <end position="480"/>
    </location>
</feature>
<proteinExistence type="predicted"/>
<keyword evidence="1" id="KW-0479">Metal-binding</keyword>
<dbReference type="GO" id="GO:0016925">
    <property type="term" value="P:protein sumoylation"/>
    <property type="evidence" value="ECO:0007669"/>
    <property type="project" value="TreeGrafter"/>
</dbReference>
<evidence type="ECO:0000259" key="6">
    <source>
        <dbReference type="PROSITE" id="PS51044"/>
    </source>
</evidence>
<feature type="domain" description="SP-RING-type" evidence="6">
    <location>
        <begin position="298"/>
        <end position="379"/>
    </location>
</feature>
<keyword evidence="2 4" id="KW-0863">Zinc-finger</keyword>
<organism evidence="7">
    <name type="scientific">Vannella robusta</name>
    <dbReference type="NCBI Taxonomy" id="1487602"/>
    <lineage>
        <taxon>Eukaryota</taxon>
        <taxon>Amoebozoa</taxon>
        <taxon>Discosea</taxon>
        <taxon>Flabellinia</taxon>
        <taxon>Vannellidae</taxon>
        <taxon>Vannella</taxon>
    </lineage>
</organism>
<dbReference type="AlphaFoldDB" id="A0A7S4IM53"/>
<dbReference type="Gene3D" id="3.30.40.10">
    <property type="entry name" value="Zinc/RING finger domain, C3HC4 (zinc finger)"/>
    <property type="match status" value="1"/>
</dbReference>
<gene>
    <name evidence="7" type="ORF">VSP0166_LOCUS14362</name>
</gene>
<feature type="compositionally biased region" description="Basic and acidic residues" evidence="5">
    <location>
        <begin position="416"/>
        <end position="428"/>
    </location>
</feature>
<dbReference type="GO" id="GO:0000785">
    <property type="term" value="C:chromatin"/>
    <property type="evidence" value="ECO:0007669"/>
    <property type="project" value="TreeGrafter"/>
</dbReference>
<evidence type="ECO:0000256" key="2">
    <source>
        <dbReference type="ARBA" id="ARBA00022771"/>
    </source>
</evidence>
<evidence type="ECO:0000256" key="5">
    <source>
        <dbReference type="SAM" id="MobiDB-lite"/>
    </source>
</evidence>
<reference evidence="7" key="1">
    <citation type="submission" date="2021-01" db="EMBL/GenBank/DDBJ databases">
        <authorList>
            <person name="Corre E."/>
            <person name="Pelletier E."/>
            <person name="Niang G."/>
            <person name="Scheremetjew M."/>
            <person name="Finn R."/>
            <person name="Kale V."/>
            <person name="Holt S."/>
            <person name="Cochrane G."/>
            <person name="Meng A."/>
            <person name="Brown T."/>
            <person name="Cohen L."/>
        </authorList>
    </citation>
    <scope>NUCLEOTIDE SEQUENCE</scope>
    <source>
        <strain evidence="7">DIVA3 518/3/11/1/6</strain>
    </source>
</reference>
<dbReference type="GO" id="GO:0061665">
    <property type="term" value="F:SUMO ligase activity"/>
    <property type="evidence" value="ECO:0007669"/>
    <property type="project" value="TreeGrafter"/>
</dbReference>
<keyword evidence="3" id="KW-0862">Zinc</keyword>
<dbReference type="InterPro" id="IPR004181">
    <property type="entry name" value="Znf_MIZ"/>
</dbReference>
<evidence type="ECO:0000256" key="1">
    <source>
        <dbReference type="ARBA" id="ARBA00022723"/>
    </source>
</evidence>
<name>A0A7S4IM53_9EUKA</name>
<dbReference type="PROSITE" id="PS51044">
    <property type="entry name" value="ZF_SP_RING"/>
    <property type="match status" value="1"/>
</dbReference>
<dbReference type="PANTHER" id="PTHR10782">
    <property type="entry name" value="ZINC FINGER MIZ DOMAIN-CONTAINING PROTEIN"/>
    <property type="match status" value="1"/>
</dbReference>
<dbReference type="PANTHER" id="PTHR10782:SF4">
    <property type="entry name" value="TONALLI, ISOFORM E"/>
    <property type="match status" value="1"/>
</dbReference>
<evidence type="ECO:0000256" key="4">
    <source>
        <dbReference type="PROSITE-ProRule" id="PRU00452"/>
    </source>
</evidence>
<feature type="region of interest" description="Disordered" evidence="5">
    <location>
        <begin position="84"/>
        <end position="117"/>
    </location>
</feature>
<dbReference type="GO" id="GO:0008270">
    <property type="term" value="F:zinc ion binding"/>
    <property type="evidence" value="ECO:0007669"/>
    <property type="project" value="UniProtKB-KW"/>
</dbReference>
<dbReference type="InterPro" id="IPR013083">
    <property type="entry name" value="Znf_RING/FYVE/PHD"/>
</dbReference>
<dbReference type="EMBL" id="HBKP01020357">
    <property type="protein sequence ID" value="CAE2233565.1"/>
    <property type="molecule type" value="Transcribed_RNA"/>
</dbReference>
<accession>A0A7S4IM53</accession>